<dbReference type="HOGENOM" id="CLU_944882_0_0_1"/>
<accession>Q22SC0</accession>
<reference evidence="2" key="1">
    <citation type="journal article" date="2006" name="PLoS Biol.">
        <title>Macronuclear genome sequence of the ciliate Tetrahymena thermophila, a model eukaryote.</title>
        <authorList>
            <person name="Eisen J.A."/>
            <person name="Coyne R.S."/>
            <person name="Wu M."/>
            <person name="Wu D."/>
            <person name="Thiagarajan M."/>
            <person name="Wortman J.R."/>
            <person name="Badger J.H."/>
            <person name="Ren Q."/>
            <person name="Amedeo P."/>
            <person name="Jones K.M."/>
            <person name="Tallon L.J."/>
            <person name="Delcher A.L."/>
            <person name="Salzberg S.L."/>
            <person name="Silva J.C."/>
            <person name="Haas B.J."/>
            <person name="Majoros W.H."/>
            <person name="Farzad M."/>
            <person name="Carlton J.M."/>
            <person name="Smith R.K. Jr."/>
            <person name="Garg J."/>
            <person name="Pearlman R.E."/>
            <person name="Karrer K.M."/>
            <person name="Sun L."/>
            <person name="Manning G."/>
            <person name="Elde N.C."/>
            <person name="Turkewitz A.P."/>
            <person name="Asai D.J."/>
            <person name="Wilkes D.E."/>
            <person name="Wang Y."/>
            <person name="Cai H."/>
            <person name="Collins K."/>
            <person name="Stewart B.A."/>
            <person name="Lee S.R."/>
            <person name="Wilamowska K."/>
            <person name="Weinberg Z."/>
            <person name="Ruzzo W.L."/>
            <person name="Wloga D."/>
            <person name="Gaertig J."/>
            <person name="Frankel J."/>
            <person name="Tsao C.-C."/>
            <person name="Gorovsky M.A."/>
            <person name="Keeling P.J."/>
            <person name="Waller R.F."/>
            <person name="Patron N.J."/>
            <person name="Cherry J.M."/>
            <person name="Stover N.A."/>
            <person name="Krieger C.J."/>
            <person name="del Toro C."/>
            <person name="Ryder H.F."/>
            <person name="Williamson S.C."/>
            <person name="Barbeau R.A."/>
            <person name="Hamilton E.P."/>
            <person name="Orias E."/>
        </authorList>
    </citation>
    <scope>NUCLEOTIDE SEQUENCE [LARGE SCALE GENOMIC DNA]</scope>
    <source>
        <strain evidence="2">SB210</strain>
    </source>
</reference>
<dbReference type="EMBL" id="GG662845">
    <property type="protein sequence ID" value="EAR87852.1"/>
    <property type="molecule type" value="Genomic_DNA"/>
</dbReference>
<dbReference type="InParanoid" id="Q22SC0"/>
<keyword evidence="2" id="KW-1185">Reference proteome</keyword>
<dbReference type="KEGG" id="tet:TTHERM_00006160"/>
<dbReference type="Proteomes" id="UP000009168">
    <property type="component" value="Unassembled WGS sequence"/>
</dbReference>
<dbReference type="AlphaFoldDB" id="Q22SC0"/>
<sequence>MMKQFLFEQLSNSVQNTTNKLLTHLEDNQKIISLLDNLLNSMTNSQVDQMQIEQVQDDIEKISDFVSEILGTLDSCLFTLEYNTQKYVQHLSKKKDDIQALSNIDNIDVSISQNGRAQEHQLMRNNIFMGNYNNMKSQPVYLYQGQEQYLHDENEEDYSQNDYQQMNNGFNGIEGDDEDDMYDEEENDQIYLGEDEYNDQNQNHQLNMIQNKPQQFQQMQQQNAQQMYQKQQQSQLIQKNSVQTIPDKTKQSKFMELEPSSNNQKTTLNSNLNIQKQSSKTKTVSANLTVNDIFN</sequence>
<evidence type="ECO:0000313" key="2">
    <source>
        <dbReference type="Proteomes" id="UP000009168"/>
    </source>
</evidence>
<dbReference type="RefSeq" id="XP_001008097.1">
    <property type="nucleotide sequence ID" value="XM_001008097.2"/>
</dbReference>
<protein>
    <submittedName>
        <fullName evidence="1">Uncharacterized protein</fullName>
    </submittedName>
</protein>
<dbReference type="GeneID" id="7832653"/>
<organism evidence="1 2">
    <name type="scientific">Tetrahymena thermophila (strain SB210)</name>
    <dbReference type="NCBI Taxonomy" id="312017"/>
    <lineage>
        <taxon>Eukaryota</taxon>
        <taxon>Sar</taxon>
        <taxon>Alveolata</taxon>
        <taxon>Ciliophora</taxon>
        <taxon>Intramacronucleata</taxon>
        <taxon>Oligohymenophorea</taxon>
        <taxon>Hymenostomatida</taxon>
        <taxon>Tetrahymenina</taxon>
        <taxon>Tetrahymenidae</taxon>
        <taxon>Tetrahymena</taxon>
    </lineage>
</organism>
<evidence type="ECO:0000313" key="1">
    <source>
        <dbReference type="EMBL" id="EAR87852.1"/>
    </source>
</evidence>
<proteinExistence type="predicted"/>
<name>Q22SC0_TETTS</name>
<gene>
    <name evidence="1" type="ORF">TTHERM_00006160</name>
</gene>